<dbReference type="EMBL" id="AWXR01000016">
    <property type="protein sequence ID" value="ERM83219.1"/>
    <property type="molecule type" value="Genomic_DNA"/>
</dbReference>
<dbReference type="AlphaFoldDB" id="U5C081"/>
<comment type="caution">
    <text evidence="1">The sequence shown here is derived from an EMBL/GenBank/DDBJ whole genome shotgun (WGS) entry which is preliminary data.</text>
</comment>
<evidence type="ECO:0000313" key="1">
    <source>
        <dbReference type="EMBL" id="ERM83219.1"/>
    </source>
</evidence>
<protein>
    <submittedName>
        <fullName evidence="1">Uncharacterized protein</fullName>
    </submittedName>
</protein>
<sequence>MESISIFQVSRSKGWLKSDSKMRESSLVLIDVIFFSLSAQDPKKNIRKMRYSNANFIFLMNEIKRLGRNKENLEGYTAFGFERE</sequence>
<accession>U5C081</accession>
<gene>
    <name evidence="1" type="ORF">P872_16990</name>
</gene>
<organism evidence="1 2">
    <name type="scientific">Rhodonellum psychrophilum GCM71 = DSM 17998</name>
    <dbReference type="NCBI Taxonomy" id="1123057"/>
    <lineage>
        <taxon>Bacteria</taxon>
        <taxon>Pseudomonadati</taxon>
        <taxon>Bacteroidota</taxon>
        <taxon>Cytophagia</taxon>
        <taxon>Cytophagales</taxon>
        <taxon>Cytophagaceae</taxon>
        <taxon>Rhodonellum</taxon>
    </lineage>
</organism>
<proteinExistence type="predicted"/>
<name>U5C081_9BACT</name>
<reference evidence="1 2" key="1">
    <citation type="journal article" date="2013" name="Genome Announc.">
        <title>Draft Genome Sequence of the Psychrophilic and Alkaliphilic Rhodonellum psychrophilum Strain GCM71T.</title>
        <authorList>
            <person name="Hauptmann A.L."/>
            <person name="Glaring M.A."/>
            <person name="Hallin P.F."/>
            <person name="Prieme A."/>
            <person name="Stougaard P."/>
        </authorList>
    </citation>
    <scope>NUCLEOTIDE SEQUENCE [LARGE SCALE GENOMIC DNA]</scope>
    <source>
        <strain evidence="1 2">GCM71</strain>
    </source>
</reference>
<evidence type="ECO:0000313" key="2">
    <source>
        <dbReference type="Proteomes" id="UP000016843"/>
    </source>
</evidence>
<dbReference type="Proteomes" id="UP000016843">
    <property type="component" value="Unassembled WGS sequence"/>
</dbReference>
<keyword evidence="2" id="KW-1185">Reference proteome</keyword>